<dbReference type="InterPro" id="IPR029063">
    <property type="entry name" value="SAM-dependent_MTases_sf"/>
</dbReference>
<dbReference type="PANTHER" id="PTHR35897">
    <property type="entry name" value="METHYLTRANSFERASE AUSD"/>
    <property type="match status" value="1"/>
</dbReference>
<keyword evidence="2" id="KW-0808">Transferase</keyword>
<dbReference type="Proteomes" id="UP000076722">
    <property type="component" value="Unassembled WGS sequence"/>
</dbReference>
<evidence type="ECO:0000313" key="5">
    <source>
        <dbReference type="EMBL" id="KZS95915.1"/>
    </source>
</evidence>
<dbReference type="InterPro" id="IPR051654">
    <property type="entry name" value="Meroterpenoid_MTases"/>
</dbReference>
<dbReference type="OrthoDB" id="2094832at2759"/>
<dbReference type="SUPFAM" id="SSF53335">
    <property type="entry name" value="S-adenosyl-L-methionine-dependent methyltransferases"/>
    <property type="match status" value="1"/>
</dbReference>
<keyword evidence="6" id="KW-1185">Reference proteome</keyword>
<comment type="similarity">
    <text evidence="4">Belongs to the class I-like SAM-binding methyltransferase superfamily.</text>
</comment>
<proteinExistence type="inferred from homology"/>
<sequence length="299" mass="33156">MATFTRPDGRVVYPLDNEYHLRSDESEFYKAQTGITDDAALEQHIRAVQKEAYAVFPYNCIRRFNFVTLKISRHPIYQDVLKLGKERPGAILLDIGCCFGNDARKAVADDYPIDHVLGSDLRPEFWELGHKLFKTTVNSFPVPFLAGDVFDPAFIAPAQPAIDRLNGATPDLSTLASLTPLTHRISAIHASSFFHLFNEEQQHVVAEKLAALLSPEPGSVIFGSHMGAFQKGDLINGVGRAIFAHSEDSWKDLWDGDIFPKGKVEVSTSLKQVDRNTTGVSGPDGARIAHLLVYSIHRL</sequence>
<evidence type="ECO:0008006" key="7">
    <source>
        <dbReference type="Google" id="ProtNLM"/>
    </source>
</evidence>
<evidence type="ECO:0000313" key="6">
    <source>
        <dbReference type="Proteomes" id="UP000076722"/>
    </source>
</evidence>
<dbReference type="AlphaFoldDB" id="A0A164XF46"/>
<comment type="pathway">
    <text evidence="1">Secondary metabolite biosynthesis.</text>
</comment>
<accession>A0A164XF46</accession>
<name>A0A164XF46_9AGAM</name>
<evidence type="ECO:0000256" key="1">
    <source>
        <dbReference type="ARBA" id="ARBA00005179"/>
    </source>
</evidence>
<keyword evidence="3" id="KW-0949">S-adenosyl-L-methionine</keyword>
<dbReference type="PANTHER" id="PTHR35897:SF1">
    <property type="entry name" value="METHYLTRANSFERASE AUSD"/>
    <property type="match status" value="1"/>
</dbReference>
<evidence type="ECO:0000256" key="2">
    <source>
        <dbReference type="ARBA" id="ARBA00022679"/>
    </source>
</evidence>
<reference evidence="5 6" key="1">
    <citation type="journal article" date="2016" name="Mol. Biol. Evol.">
        <title>Comparative Genomics of Early-Diverging Mushroom-Forming Fungi Provides Insights into the Origins of Lignocellulose Decay Capabilities.</title>
        <authorList>
            <person name="Nagy L.G."/>
            <person name="Riley R."/>
            <person name="Tritt A."/>
            <person name="Adam C."/>
            <person name="Daum C."/>
            <person name="Floudas D."/>
            <person name="Sun H."/>
            <person name="Yadav J.S."/>
            <person name="Pangilinan J."/>
            <person name="Larsson K.H."/>
            <person name="Matsuura K."/>
            <person name="Barry K."/>
            <person name="Labutti K."/>
            <person name="Kuo R."/>
            <person name="Ohm R.A."/>
            <person name="Bhattacharya S.S."/>
            <person name="Shirouzu T."/>
            <person name="Yoshinaga Y."/>
            <person name="Martin F.M."/>
            <person name="Grigoriev I.V."/>
            <person name="Hibbett D.S."/>
        </authorList>
    </citation>
    <scope>NUCLEOTIDE SEQUENCE [LARGE SCALE GENOMIC DNA]</scope>
    <source>
        <strain evidence="5 6">HHB9708</strain>
    </source>
</reference>
<evidence type="ECO:0000256" key="3">
    <source>
        <dbReference type="ARBA" id="ARBA00022691"/>
    </source>
</evidence>
<dbReference type="EMBL" id="KV419400">
    <property type="protein sequence ID" value="KZS95915.1"/>
    <property type="molecule type" value="Genomic_DNA"/>
</dbReference>
<evidence type="ECO:0000256" key="4">
    <source>
        <dbReference type="ARBA" id="ARBA00038314"/>
    </source>
</evidence>
<protein>
    <recommendedName>
        <fullName evidence="7">Methyltransferase domain-containing protein</fullName>
    </recommendedName>
</protein>
<gene>
    <name evidence="5" type="ORF">SISNIDRAFT_329623</name>
</gene>
<organism evidence="5 6">
    <name type="scientific">Sistotremastrum niveocremeum HHB9708</name>
    <dbReference type="NCBI Taxonomy" id="1314777"/>
    <lineage>
        <taxon>Eukaryota</taxon>
        <taxon>Fungi</taxon>
        <taxon>Dikarya</taxon>
        <taxon>Basidiomycota</taxon>
        <taxon>Agaricomycotina</taxon>
        <taxon>Agaricomycetes</taxon>
        <taxon>Sistotremastrales</taxon>
        <taxon>Sistotremastraceae</taxon>
        <taxon>Sertulicium</taxon>
        <taxon>Sertulicium niveocremeum</taxon>
    </lineage>
</organism>
<dbReference type="GO" id="GO:0016740">
    <property type="term" value="F:transferase activity"/>
    <property type="evidence" value="ECO:0007669"/>
    <property type="project" value="UniProtKB-KW"/>
</dbReference>
<dbReference type="Gene3D" id="3.40.50.150">
    <property type="entry name" value="Vaccinia Virus protein VP39"/>
    <property type="match status" value="1"/>
</dbReference>
<dbReference type="STRING" id="1314777.A0A164XF46"/>